<evidence type="ECO:0000313" key="2">
    <source>
        <dbReference type="Proteomes" id="UP000008952"/>
    </source>
</evidence>
<dbReference type="HOGENOM" id="CLU_192868_0_0_5"/>
<protein>
    <submittedName>
        <fullName evidence="1">Uncharacterized protein</fullName>
    </submittedName>
</protein>
<gene>
    <name evidence="1" type="ORF">ME5_00904</name>
</gene>
<dbReference type="OrthoDB" id="9804139at2"/>
<dbReference type="Proteomes" id="UP000008952">
    <property type="component" value="Unassembled WGS sequence"/>
</dbReference>
<evidence type="ECO:0000313" key="1">
    <source>
        <dbReference type="EMBL" id="EJF90503.1"/>
    </source>
</evidence>
<dbReference type="eggNOG" id="ENOG5033FUN">
    <property type="taxonomic scope" value="Bacteria"/>
</dbReference>
<dbReference type="EMBL" id="AIMB01000007">
    <property type="protein sequence ID" value="EJF90503.1"/>
    <property type="molecule type" value="Genomic_DNA"/>
</dbReference>
<accession>J0ZPJ5</accession>
<dbReference type="AlphaFoldDB" id="J0ZPJ5"/>
<comment type="caution">
    <text evidence="1">The sequence shown here is derived from an EMBL/GenBank/DDBJ whole genome shotgun (WGS) entry which is preliminary data.</text>
</comment>
<proteinExistence type="predicted"/>
<dbReference type="PATRIC" id="fig|1094558.3.peg.990"/>
<reference evidence="1 2" key="1">
    <citation type="submission" date="2012-03" db="EMBL/GenBank/DDBJ databases">
        <title>The Genome Sequence of Bartonella tamiae Th239.</title>
        <authorList>
            <consortium name="The Broad Institute Genome Sequencing Platform"/>
            <consortium name="The Broad Institute Genome Sequencing Center for Infectious Disease"/>
            <person name="Feldgarden M."/>
            <person name="Kirby J."/>
            <person name="Kosoy M."/>
            <person name="Birtles R."/>
            <person name="Probert W.S."/>
            <person name="Chiaraviglio L."/>
            <person name="Young S.K."/>
            <person name="Zeng Q."/>
            <person name="Gargeya S."/>
            <person name="Fitzgerald M."/>
            <person name="Haas B."/>
            <person name="Abouelleil A."/>
            <person name="Alvarado L."/>
            <person name="Arachchi H.M."/>
            <person name="Berlin A."/>
            <person name="Chapman S.B."/>
            <person name="Gearin G."/>
            <person name="Goldberg J."/>
            <person name="Griggs A."/>
            <person name="Gujja S."/>
            <person name="Hansen M."/>
            <person name="Heiman D."/>
            <person name="Howarth C."/>
            <person name="Larimer J."/>
            <person name="Lui A."/>
            <person name="MacDonald P.J.P."/>
            <person name="McCowen C."/>
            <person name="Montmayeur A."/>
            <person name="Murphy C."/>
            <person name="Neiman D."/>
            <person name="Pearson M."/>
            <person name="Priest M."/>
            <person name="Roberts A."/>
            <person name="Saif S."/>
            <person name="Shea T."/>
            <person name="Sisk P."/>
            <person name="Stolte C."/>
            <person name="Sykes S."/>
            <person name="Wortman J."/>
            <person name="Nusbaum C."/>
            <person name="Birren B."/>
        </authorList>
    </citation>
    <scope>NUCLEOTIDE SEQUENCE [LARGE SCALE GENOMIC DNA]</scope>
    <source>
        <strain evidence="1 2">Th239</strain>
    </source>
</reference>
<dbReference type="RefSeq" id="WP_008038877.1">
    <property type="nucleotide sequence ID" value="NZ_JH725147.1"/>
</dbReference>
<dbReference type="STRING" id="1094558.ME5_00904"/>
<sequence>MIRLIVYGLICAAALYLYRALKGESQRVAQRVKRAEAEQRNGVRGTLVQDPKTGVYRVVRD</sequence>
<keyword evidence="2" id="KW-1185">Reference proteome</keyword>
<organism evidence="1 2">
    <name type="scientific">Bartonella tamiae Th239</name>
    <dbReference type="NCBI Taxonomy" id="1094558"/>
    <lineage>
        <taxon>Bacteria</taxon>
        <taxon>Pseudomonadati</taxon>
        <taxon>Pseudomonadota</taxon>
        <taxon>Alphaproteobacteria</taxon>
        <taxon>Hyphomicrobiales</taxon>
        <taxon>Bartonellaceae</taxon>
        <taxon>Bartonella</taxon>
    </lineage>
</organism>
<name>J0ZPJ5_9HYPH</name>